<sequence>MFTKLLNYKYTFIRPLAALLLTACTRVTVPYLAHEPPADLTQPCPALQPLAGMTGKDMTLWIITAANQYHDCAARHAGLVQATRIEGSVTRYEWR</sequence>
<reference evidence="1" key="1">
    <citation type="journal article" date="2021" name="Proc. Natl. Acad. Sci. U.S.A.">
        <title>A Catalog of Tens of Thousands of Viruses from Human Metagenomes Reveals Hidden Associations with Chronic Diseases.</title>
        <authorList>
            <person name="Tisza M.J."/>
            <person name="Buck C.B."/>
        </authorList>
    </citation>
    <scope>NUCLEOTIDE SEQUENCE</scope>
    <source>
        <strain evidence="1">CtnCN2</strain>
    </source>
</reference>
<evidence type="ECO:0000313" key="1">
    <source>
        <dbReference type="EMBL" id="DAE07589.1"/>
    </source>
</evidence>
<dbReference type="EMBL" id="BK015452">
    <property type="protein sequence ID" value="DAE07589.1"/>
    <property type="molecule type" value="Genomic_DNA"/>
</dbReference>
<dbReference type="InterPro" id="IPR058979">
    <property type="entry name" value="LysC-like"/>
</dbReference>
<proteinExistence type="predicted"/>
<accession>A0A8S5PLY4</accession>
<protein>
    <submittedName>
        <fullName evidence="1">Conotoxin</fullName>
    </submittedName>
</protein>
<dbReference type="Pfam" id="PF23793">
    <property type="entry name" value="LysC"/>
    <property type="match status" value="1"/>
</dbReference>
<organism evidence="1">
    <name type="scientific">Podoviridae sp. ctnCN2</name>
    <dbReference type="NCBI Taxonomy" id="2825274"/>
    <lineage>
        <taxon>Viruses</taxon>
        <taxon>Duplodnaviria</taxon>
        <taxon>Heunggongvirae</taxon>
        <taxon>Uroviricota</taxon>
        <taxon>Caudoviricetes</taxon>
    </lineage>
</organism>
<name>A0A8S5PLY4_9CAUD</name>